<evidence type="ECO:0000256" key="6">
    <source>
        <dbReference type="ARBA" id="ARBA00022989"/>
    </source>
</evidence>
<keyword evidence="6 8" id="KW-1133">Transmembrane helix</keyword>
<feature type="transmembrane region" description="Helical" evidence="8">
    <location>
        <begin position="103"/>
        <end position="124"/>
    </location>
</feature>
<protein>
    <submittedName>
        <fullName evidence="10">ABC transporter permease subunit</fullName>
    </submittedName>
</protein>
<proteinExistence type="inferred from homology"/>
<dbReference type="SUPFAM" id="SSF161098">
    <property type="entry name" value="MetI-like"/>
    <property type="match status" value="1"/>
</dbReference>
<evidence type="ECO:0000313" key="10">
    <source>
        <dbReference type="EMBL" id="GAA4986565.1"/>
    </source>
</evidence>
<keyword evidence="7 8" id="KW-0472">Membrane</keyword>
<dbReference type="EMBL" id="BAABHS010000032">
    <property type="protein sequence ID" value="GAA4986565.1"/>
    <property type="molecule type" value="Genomic_DNA"/>
</dbReference>
<dbReference type="CDD" id="cd06261">
    <property type="entry name" value="TM_PBP2"/>
    <property type="match status" value="1"/>
</dbReference>
<comment type="similarity">
    <text evidence="8">Belongs to the binding-protein-dependent transport system permease family.</text>
</comment>
<dbReference type="InterPro" id="IPR035906">
    <property type="entry name" value="MetI-like_sf"/>
</dbReference>
<evidence type="ECO:0000256" key="2">
    <source>
        <dbReference type="ARBA" id="ARBA00022448"/>
    </source>
</evidence>
<comment type="subcellular location">
    <subcellularLocation>
        <location evidence="1">Cell inner membrane</location>
        <topology evidence="1">Multi-pass membrane protein</topology>
    </subcellularLocation>
    <subcellularLocation>
        <location evidence="8">Cell membrane</location>
        <topology evidence="8">Multi-pass membrane protein</topology>
    </subcellularLocation>
</comment>
<feature type="transmembrane region" description="Helical" evidence="8">
    <location>
        <begin position="72"/>
        <end position="91"/>
    </location>
</feature>
<evidence type="ECO:0000256" key="1">
    <source>
        <dbReference type="ARBA" id="ARBA00004429"/>
    </source>
</evidence>
<evidence type="ECO:0000313" key="11">
    <source>
        <dbReference type="Proteomes" id="UP001500466"/>
    </source>
</evidence>
<accession>A0ABP9I3V4</accession>
<dbReference type="PROSITE" id="PS50928">
    <property type="entry name" value="ABC_TM1"/>
    <property type="match status" value="1"/>
</dbReference>
<evidence type="ECO:0000259" key="9">
    <source>
        <dbReference type="PROSITE" id="PS50928"/>
    </source>
</evidence>
<keyword evidence="3" id="KW-1003">Cell membrane</keyword>
<organism evidence="10 11">
    <name type="scientific">Yinghuangia aomiensis</name>
    <dbReference type="NCBI Taxonomy" id="676205"/>
    <lineage>
        <taxon>Bacteria</taxon>
        <taxon>Bacillati</taxon>
        <taxon>Actinomycetota</taxon>
        <taxon>Actinomycetes</taxon>
        <taxon>Kitasatosporales</taxon>
        <taxon>Streptomycetaceae</taxon>
        <taxon>Yinghuangia</taxon>
    </lineage>
</organism>
<keyword evidence="5 8" id="KW-0812">Transmembrane</keyword>
<evidence type="ECO:0000256" key="4">
    <source>
        <dbReference type="ARBA" id="ARBA00022519"/>
    </source>
</evidence>
<evidence type="ECO:0000256" key="7">
    <source>
        <dbReference type="ARBA" id="ARBA00023136"/>
    </source>
</evidence>
<dbReference type="InterPro" id="IPR000515">
    <property type="entry name" value="MetI-like"/>
</dbReference>
<dbReference type="RefSeq" id="WP_345679488.1">
    <property type="nucleotide sequence ID" value="NZ_BAABHS010000032.1"/>
</dbReference>
<keyword evidence="2 8" id="KW-0813">Transport</keyword>
<evidence type="ECO:0000256" key="3">
    <source>
        <dbReference type="ARBA" id="ARBA00022475"/>
    </source>
</evidence>
<feature type="domain" description="ABC transmembrane type-1" evidence="9">
    <location>
        <begin position="65"/>
        <end position="257"/>
    </location>
</feature>
<keyword evidence="11" id="KW-1185">Reference proteome</keyword>
<feature type="transmembrane region" description="Helical" evidence="8">
    <location>
        <begin position="192"/>
        <end position="214"/>
    </location>
</feature>
<keyword evidence="4" id="KW-0997">Cell inner membrane</keyword>
<comment type="caution">
    <text evidence="10">The sequence shown here is derived from an EMBL/GenBank/DDBJ whole genome shotgun (WGS) entry which is preliminary data.</text>
</comment>
<dbReference type="PANTHER" id="PTHR43357">
    <property type="entry name" value="INNER MEMBRANE ABC TRANSPORTER PERMEASE PROTEIN YDCV"/>
    <property type="match status" value="1"/>
</dbReference>
<reference evidence="11" key="1">
    <citation type="journal article" date="2019" name="Int. J. Syst. Evol. Microbiol.">
        <title>The Global Catalogue of Microorganisms (GCM) 10K type strain sequencing project: providing services to taxonomists for standard genome sequencing and annotation.</title>
        <authorList>
            <consortium name="The Broad Institute Genomics Platform"/>
            <consortium name="The Broad Institute Genome Sequencing Center for Infectious Disease"/>
            <person name="Wu L."/>
            <person name="Ma J."/>
        </authorList>
    </citation>
    <scope>NUCLEOTIDE SEQUENCE [LARGE SCALE GENOMIC DNA]</scope>
    <source>
        <strain evidence="11">JCM 17986</strain>
    </source>
</reference>
<dbReference type="Gene3D" id="1.10.3720.10">
    <property type="entry name" value="MetI-like"/>
    <property type="match status" value="1"/>
</dbReference>
<dbReference type="Proteomes" id="UP001500466">
    <property type="component" value="Unassembled WGS sequence"/>
</dbReference>
<feature type="transmembrane region" description="Helical" evidence="8">
    <location>
        <begin position="12"/>
        <end position="37"/>
    </location>
</feature>
<dbReference type="Pfam" id="PF00528">
    <property type="entry name" value="BPD_transp_1"/>
    <property type="match status" value="1"/>
</dbReference>
<evidence type="ECO:0000256" key="5">
    <source>
        <dbReference type="ARBA" id="ARBA00022692"/>
    </source>
</evidence>
<feature type="transmembrane region" description="Helical" evidence="8">
    <location>
        <begin position="234"/>
        <end position="258"/>
    </location>
</feature>
<name>A0ABP9I3V4_9ACTN</name>
<dbReference type="PANTHER" id="PTHR43357:SF4">
    <property type="entry name" value="INNER MEMBRANE ABC TRANSPORTER PERMEASE PROTEIN YDCV"/>
    <property type="match status" value="1"/>
</dbReference>
<evidence type="ECO:0000256" key="8">
    <source>
        <dbReference type="RuleBase" id="RU363032"/>
    </source>
</evidence>
<sequence>MLVWSRSGRLAVWGLFAFVFVPVVLGPLAILVLAAFAGDWNSVLPGSWTTQHIRDATGGTNLDSVIVSIETALLAGSIAVVAGTWAAIAARNAPRPLRRLTDAVFHLPVAVPSVVVGLGMLVAFSDGPVLLNGTKWIVIAAHAVLVVAFAYSTVSAGLDRTDRIYADAAASLGAAPWRVLVRVRLPMLMPSISAAASLALALSMGEVGATIMVYPADWRTLPVSVFTLTDRGKVFLGSAVTLTLLLATLVLLTAVGMLRGKVEERR</sequence>
<feature type="transmembrane region" description="Helical" evidence="8">
    <location>
        <begin position="136"/>
        <end position="154"/>
    </location>
</feature>
<gene>
    <name evidence="10" type="ORF">GCM10023205_66450</name>
</gene>